<evidence type="ECO:0000256" key="1">
    <source>
        <dbReference type="SAM" id="Phobius"/>
    </source>
</evidence>
<evidence type="ECO:0000313" key="3">
    <source>
        <dbReference type="Proteomes" id="UP000001822"/>
    </source>
</evidence>
<evidence type="ECO:0000313" key="2">
    <source>
        <dbReference type="EMBL" id="ABG58423.1"/>
    </source>
</evidence>
<reference evidence="2 3" key="1">
    <citation type="journal article" date="2007" name="Appl. Environ. Microbiol.">
        <title>Genome sequence of the cellulolytic gliding bacterium Cytophaga hutchinsonii.</title>
        <authorList>
            <person name="Xie G."/>
            <person name="Bruce D.C."/>
            <person name="Challacombe J.F."/>
            <person name="Chertkov O."/>
            <person name="Detter J.C."/>
            <person name="Gilna P."/>
            <person name="Han C.S."/>
            <person name="Lucas S."/>
            <person name="Misra M."/>
            <person name="Myers G.L."/>
            <person name="Richardson P."/>
            <person name="Tapia R."/>
            <person name="Thayer N."/>
            <person name="Thompson L.S."/>
            <person name="Brettin T.S."/>
            <person name="Henrissat B."/>
            <person name="Wilson D.B."/>
            <person name="McBride M.J."/>
        </authorList>
    </citation>
    <scope>NUCLEOTIDE SEQUENCE [LARGE SCALE GENOMIC DNA]</scope>
    <source>
        <strain evidence="3">ATCC 33406 / DSM 1761 / CIP 103989 / NBRC 15051 / NCIMB 9469 / D465</strain>
    </source>
</reference>
<keyword evidence="1" id="KW-1133">Transmembrane helix</keyword>
<organism evidence="2 3">
    <name type="scientific">Cytophaga hutchinsonii (strain ATCC 33406 / DSM 1761 / CIP 103989 / NBRC 15051 / NCIMB 9469 / D465)</name>
    <dbReference type="NCBI Taxonomy" id="269798"/>
    <lineage>
        <taxon>Bacteria</taxon>
        <taxon>Pseudomonadati</taxon>
        <taxon>Bacteroidota</taxon>
        <taxon>Cytophagia</taxon>
        <taxon>Cytophagales</taxon>
        <taxon>Cytophagaceae</taxon>
        <taxon>Cytophaga</taxon>
    </lineage>
</organism>
<protein>
    <submittedName>
        <fullName evidence="2">Uncharacterized protein</fullName>
    </submittedName>
</protein>
<dbReference type="Proteomes" id="UP000001822">
    <property type="component" value="Chromosome"/>
</dbReference>
<keyword evidence="1" id="KW-0472">Membrane</keyword>
<name>A0A6N4SQ32_CYTH3</name>
<accession>A0A6N4SQ32</accession>
<dbReference type="KEGG" id="chu:CHU_1148"/>
<sequence length="55" mass="6450">MPFDMYVFMNNNFTSSKLQKNPVKTWLNSSFLGIIYGLIILLIVLIFINIRQLII</sequence>
<proteinExistence type="predicted"/>
<feature type="transmembrane region" description="Helical" evidence="1">
    <location>
        <begin position="31"/>
        <end position="50"/>
    </location>
</feature>
<dbReference type="EMBL" id="CP000383">
    <property type="protein sequence ID" value="ABG58423.1"/>
    <property type="molecule type" value="Genomic_DNA"/>
</dbReference>
<keyword evidence="3" id="KW-1185">Reference proteome</keyword>
<keyword evidence="1" id="KW-0812">Transmembrane</keyword>
<gene>
    <name evidence="2" type="ordered locus">CHU_1148</name>
</gene>
<dbReference type="AlphaFoldDB" id="A0A6N4SQ32"/>